<sequence>MIKIYKIIYKYNPKSISQNHNGMHIIFSKLKDDTYRKIEILLRKMNKNKKYTDDSDSVSREKKEYKPYTKDPYSLQNNMSPKLKLSNKDRSLLNRLKYDKIINSDVDKNVVYLTHSDDT</sequence>
<evidence type="ECO:0000313" key="2">
    <source>
        <dbReference type="EMBL" id="QBK89052.1"/>
    </source>
</evidence>
<feature type="region of interest" description="Disordered" evidence="1">
    <location>
        <begin position="50"/>
        <end position="81"/>
    </location>
</feature>
<gene>
    <name evidence="2" type="ORF">LCMiAC02_01450</name>
</gene>
<organism evidence="2">
    <name type="scientific">Mimivirus LCMiAC02</name>
    <dbReference type="NCBI Taxonomy" id="2506609"/>
    <lineage>
        <taxon>Viruses</taxon>
        <taxon>Varidnaviria</taxon>
        <taxon>Bamfordvirae</taxon>
        <taxon>Nucleocytoviricota</taxon>
        <taxon>Megaviricetes</taxon>
        <taxon>Imitervirales</taxon>
        <taxon>Mimiviridae</taxon>
        <taxon>Klosneuvirinae</taxon>
    </lineage>
</organism>
<protein>
    <submittedName>
        <fullName evidence="2">Uncharacterized protein</fullName>
    </submittedName>
</protein>
<name>A0A481Z0L8_9VIRU</name>
<dbReference type="EMBL" id="MK500407">
    <property type="protein sequence ID" value="QBK89052.1"/>
    <property type="molecule type" value="Genomic_DNA"/>
</dbReference>
<proteinExistence type="predicted"/>
<reference evidence="2" key="1">
    <citation type="journal article" date="2019" name="MBio">
        <title>Virus Genomes from Deep Sea Sediments Expand the Ocean Megavirome and Support Independent Origins of Viral Gigantism.</title>
        <authorList>
            <person name="Backstrom D."/>
            <person name="Yutin N."/>
            <person name="Jorgensen S.L."/>
            <person name="Dharamshi J."/>
            <person name="Homa F."/>
            <person name="Zaremba-Niedwiedzka K."/>
            <person name="Spang A."/>
            <person name="Wolf Y.I."/>
            <person name="Koonin E.V."/>
            <person name="Ettema T.J."/>
        </authorList>
    </citation>
    <scope>NUCLEOTIDE SEQUENCE</scope>
</reference>
<accession>A0A481Z0L8</accession>
<feature type="compositionally biased region" description="Basic and acidic residues" evidence="1">
    <location>
        <begin position="50"/>
        <end position="69"/>
    </location>
</feature>
<evidence type="ECO:0000256" key="1">
    <source>
        <dbReference type="SAM" id="MobiDB-lite"/>
    </source>
</evidence>